<organism evidence="1 2">
    <name type="scientific">Methylosinus trichosporium (strain ATCC 35070 / NCIMB 11131 / UNIQEM 75 / OB3b)</name>
    <dbReference type="NCBI Taxonomy" id="595536"/>
    <lineage>
        <taxon>Bacteria</taxon>
        <taxon>Pseudomonadati</taxon>
        <taxon>Pseudomonadota</taxon>
        <taxon>Alphaproteobacteria</taxon>
        <taxon>Hyphomicrobiales</taxon>
        <taxon>Methylocystaceae</taxon>
        <taxon>Methylosinus</taxon>
    </lineage>
</organism>
<dbReference type="KEGG" id="mtw:CQW49_07925"/>
<name>A0A2D2CYK5_METT3</name>
<sequence>MTNETTMTETAAAPPSAPQFVDAAARRKTIDLAYPVTYEGRTYTRIHLQRMTVLEVGDFMESIVGKDEIRFPLFRDDDGMHIPDAVLDGLDADDRDVIDKAAIDFLPSRFRDVRAVSEPQAGDTIAQS</sequence>
<evidence type="ECO:0000313" key="2">
    <source>
        <dbReference type="Proteomes" id="UP000230709"/>
    </source>
</evidence>
<reference evidence="2" key="1">
    <citation type="submission" date="2017-10" db="EMBL/GenBank/DDBJ databases">
        <title>Completed PacBio SMRT sequence of Methylosinus trichosporium OB3b reveals presence of a third large plasmid.</title>
        <authorList>
            <person name="Charles T.C."/>
            <person name="Lynch M.D.J."/>
            <person name="Heil J.R."/>
            <person name="Cheng J."/>
        </authorList>
    </citation>
    <scope>NUCLEOTIDE SEQUENCE [LARGE SCALE GENOMIC DNA]</scope>
    <source>
        <strain evidence="2">OB3b</strain>
    </source>
</reference>
<accession>A0A2D2CYK5</accession>
<keyword evidence="2" id="KW-1185">Reference proteome</keyword>
<dbReference type="EMBL" id="CP023737">
    <property type="protein sequence ID" value="ATQ67831.1"/>
    <property type="molecule type" value="Genomic_DNA"/>
</dbReference>
<gene>
    <name evidence="1" type="ORF">CQW49_07925</name>
</gene>
<evidence type="ECO:0008006" key="3">
    <source>
        <dbReference type="Google" id="ProtNLM"/>
    </source>
</evidence>
<protein>
    <recommendedName>
        <fullName evidence="3">Phage tail assembly protein</fullName>
    </recommendedName>
</protein>
<evidence type="ECO:0000313" key="1">
    <source>
        <dbReference type="EMBL" id="ATQ67831.1"/>
    </source>
</evidence>
<dbReference type="Proteomes" id="UP000230709">
    <property type="component" value="Chromosome"/>
</dbReference>
<dbReference type="AlphaFoldDB" id="A0A2D2CYK5"/>
<dbReference type="STRING" id="595536.GCA_000178815_03565"/>
<proteinExistence type="predicted"/>